<dbReference type="Proteomes" id="UP001497480">
    <property type="component" value="Unassembled WGS sequence"/>
</dbReference>
<dbReference type="InterPro" id="IPR012337">
    <property type="entry name" value="RNaseH-like_sf"/>
</dbReference>
<proteinExistence type="predicted"/>
<dbReference type="InterPro" id="IPR057670">
    <property type="entry name" value="SH3_retrovirus"/>
</dbReference>
<dbReference type="GO" id="GO:0003676">
    <property type="term" value="F:nucleic acid binding"/>
    <property type="evidence" value="ECO:0007669"/>
    <property type="project" value="InterPro"/>
</dbReference>
<evidence type="ECO:0000259" key="1">
    <source>
        <dbReference type="PROSITE" id="PS50994"/>
    </source>
</evidence>
<dbReference type="PANTHER" id="PTHR42648">
    <property type="entry name" value="TRANSPOSASE, PUTATIVE-RELATED"/>
    <property type="match status" value="1"/>
</dbReference>
<gene>
    <name evidence="2" type="ORF">LLUT_LOCUS17862</name>
</gene>
<dbReference type="EMBL" id="CAXHTB010000012">
    <property type="protein sequence ID" value="CAL0316802.1"/>
    <property type="molecule type" value="Genomic_DNA"/>
</dbReference>
<reference evidence="2 3" key="1">
    <citation type="submission" date="2024-03" db="EMBL/GenBank/DDBJ databases">
        <authorList>
            <person name="Martinez-Hernandez J."/>
        </authorList>
    </citation>
    <scope>NUCLEOTIDE SEQUENCE [LARGE SCALE GENOMIC DNA]</scope>
</reference>
<name>A0AAV1X5G3_LUPLU</name>
<dbReference type="InterPro" id="IPR001584">
    <property type="entry name" value="Integrase_cat-core"/>
</dbReference>
<sequence>MTHEIVAPYTPQRNSTAERVNRTVMNMARSMLKTKKLPKNLWAEAVATAAYILNRCPTKRLKDKTPEEAWSGIKPNVKHLRIFGSFCYKHTPYEKRKKLDDKGVKLIFVGYHTTGAYKVLDPATNCICHIRDIKFDESQTWNWITILLQLLISKQ</sequence>
<comment type="caution">
    <text evidence="2">The sequence shown here is derived from an EMBL/GenBank/DDBJ whole genome shotgun (WGS) entry which is preliminary data.</text>
</comment>
<dbReference type="InterPro" id="IPR039537">
    <property type="entry name" value="Retrotran_Ty1/copia-like"/>
</dbReference>
<dbReference type="InterPro" id="IPR036397">
    <property type="entry name" value="RNaseH_sf"/>
</dbReference>
<dbReference type="AlphaFoldDB" id="A0AAV1X5G3"/>
<protein>
    <recommendedName>
        <fullName evidence="1">Integrase catalytic domain-containing protein</fullName>
    </recommendedName>
</protein>
<dbReference type="PROSITE" id="PS50994">
    <property type="entry name" value="INTEGRASE"/>
    <property type="match status" value="1"/>
</dbReference>
<evidence type="ECO:0000313" key="2">
    <source>
        <dbReference type="EMBL" id="CAL0316802.1"/>
    </source>
</evidence>
<feature type="domain" description="Integrase catalytic" evidence="1">
    <location>
        <begin position="1"/>
        <end position="74"/>
    </location>
</feature>
<evidence type="ECO:0000313" key="3">
    <source>
        <dbReference type="Proteomes" id="UP001497480"/>
    </source>
</evidence>
<keyword evidence="3" id="KW-1185">Reference proteome</keyword>
<accession>A0AAV1X5G3</accession>
<dbReference type="Pfam" id="PF25597">
    <property type="entry name" value="SH3_retrovirus"/>
    <property type="match status" value="1"/>
</dbReference>
<dbReference type="GO" id="GO:0015074">
    <property type="term" value="P:DNA integration"/>
    <property type="evidence" value="ECO:0007669"/>
    <property type="project" value="InterPro"/>
</dbReference>
<dbReference type="PANTHER" id="PTHR42648:SF18">
    <property type="entry name" value="RETROTRANSPOSON, UNCLASSIFIED-LIKE PROTEIN"/>
    <property type="match status" value="1"/>
</dbReference>
<dbReference type="SUPFAM" id="SSF53098">
    <property type="entry name" value="Ribonuclease H-like"/>
    <property type="match status" value="1"/>
</dbReference>
<dbReference type="Gene3D" id="3.30.420.10">
    <property type="entry name" value="Ribonuclease H-like superfamily/Ribonuclease H"/>
    <property type="match status" value="1"/>
</dbReference>
<organism evidence="2 3">
    <name type="scientific">Lupinus luteus</name>
    <name type="common">European yellow lupine</name>
    <dbReference type="NCBI Taxonomy" id="3873"/>
    <lineage>
        <taxon>Eukaryota</taxon>
        <taxon>Viridiplantae</taxon>
        <taxon>Streptophyta</taxon>
        <taxon>Embryophyta</taxon>
        <taxon>Tracheophyta</taxon>
        <taxon>Spermatophyta</taxon>
        <taxon>Magnoliopsida</taxon>
        <taxon>eudicotyledons</taxon>
        <taxon>Gunneridae</taxon>
        <taxon>Pentapetalae</taxon>
        <taxon>rosids</taxon>
        <taxon>fabids</taxon>
        <taxon>Fabales</taxon>
        <taxon>Fabaceae</taxon>
        <taxon>Papilionoideae</taxon>
        <taxon>50 kb inversion clade</taxon>
        <taxon>genistoids sensu lato</taxon>
        <taxon>core genistoids</taxon>
        <taxon>Genisteae</taxon>
        <taxon>Lupinus</taxon>
    </lineage>
</organism>